<comment type="similarity">
    <text evidence="2 6">Belongs to the sodium:solute symporter (SSF) (TC 2.A.21) family.</text>
</comment>
<feature type="transmembrane region" description="Helical" evidence="7">
    <location>
        <begin position="601"/>
        <end position="621"/>
    </location>
</feature>
<keyword evidence="4 7" id="KW-1133">Transmembrane helix</keyword>
<evidence type="ECO:0000256" key="3">
    <source>
        <dbReference type="ARBA" id="ARBA00022692"/>
    </source>
</evidence>
<feature type="transmembrane region" description="Helical" evidence="7">
    <location>
        <begin position="425"/>
        <end position="445"/>
    </location>
</feature>
<keyword evidence="3 7" id="KW-0812">Transmembrane</keyword>
<feature type="transmembrane region" description="Helical" evidence="7">
    <location>
        <begin position="451"/>
        <end position="472"/>
    </location>
</feature>
<feature type="transmembrane region" description="Helical" evidence="7">
    <location>
        <begin position="481"/>
        <end position="500"/>
    </location>
</feature>
<feature type="transmembrane region" description="Helical" evidence="7">
    <location>
        <begin position="323"/>
        <end position="343"/>
    </location>
</feature>
<keyword evidence="5 7" id="KW-0472">Membrane</keyword>
<evidence type="ECO:0000256" key="4">
    <source>
        <dbReference type="ARBA" id="ARBA00022989"/>
    </source>
</evidence>
<dbReference type="Gene3D" id="1.20.1730.10">
    <property type="entry name" value="Sodium/glucose cotransporter"/>
    <property type="match status" value="1"/>
</dbReference>
<accession>A0A3M2HV41</accession>
<dbReference type="GO" id="GO:0005412">
    <property type="term" value="F:D-glucose:sodium symporter activity"/>
    <property type="evidence" value="ECO:0007669"/>
    <property type="project" value="TreeGrafter"/>
</dbReference>
<evidence type="ECO:0000313" key="9">
    <source>
        <dbReference type="Proteomes" id="UP000269774"/>
    </source>
</evidence>
<reference evidence="8 9" key="1">
    <citation type="submission" date="2018-10" db="EMBL/GenBank/DDBJ databases">
        <title>Pseudomonas zhaodongensis NEAU-ST5-21(T) genome.</title>
        <authorList>
            <person name="Peng J."/>
            <person name="Liu Z.-P."/>
        </authorList>
    </citation>
    <scope>NUCLEOTIDE SEQUENCE [LARGE SCALE GENOMIC DNA]</scope>
    <source>
        <strain evidence="8 9">NEAU-ST5-21</strain>
    </source>
</reference>
<feature type="transmembrane region" description="Helical" evidence="7">
    <location>
        <begin position="271"/>
        <end position="288"/>
    </location>
</feature>
<feature type="transmembrane region" description="Helical" evidence="7">
    <location>
        <begin position="506"/>
        <end position="526"/>
    </location>
</feature>
<dbReference type="CDD" id="cd11477">
    <property type="entry name" value="SLC5sbd_u1"/>
    <property type="match status" value="1"/>
</dbReference>
<evidence type="ECO:0000256" key="2">
    <source>
        <dbReference type="ARBA" id="ARBA00006434"/>
    </source>
</evidence>
<dbReference type="Proteomes" id="UP000269774">
    <property type="component" value="Unassembled WGS sequence"/>
</dbReference>
<name>A0A3M2HV41_9GAMM</name>
<evidence type="ECO:0000256" key="5">
    <source>
        <dbReference type="ARBA" id="ARBA00023136"/>
    </source>
</evidence>
<proteinExistence type="inferred from homology"/>
<dbReference type="PROSITE" id="PS50283">
    <property type="entry name" value="NA_SOLUT_SYMP_3"/>
    <property type="match status" value="1"/>
</dbReference>
<gene>
    <name evidence="8" type="ORF">EA797_10960</name>
</gene>
<evidence type="ECO:0000256" key="6">
    <source>
        <dbReference type="RuleBase" id="RU362091"/>
    </source>
</evidence>
<feature type="transmembrane region" description="Helical" evidence="7">
    <location>
        <begin position="76"/>
        <end position="94"/>
    </location>
</feature>
<dbReference type="OrthoDB" id="9814523at2"/>
<feature type="transmembrane region" description="Helical" evidence="7">
    <location>
        <begin position="152"/>
        <end position="176"/>
    </location>
</feature>
<sequence length="646" mass="70152">MLDLLIVMAFVLYGLSSGLRARGKASKSLDEYFLAGRTIKGWKAGFSMGATQFAADTPLLVTGLVATAGVFALWRLWIYGLAFLLMAFVFAVGWRRAGVLTDAELTRVRYSGRGVTPLRLLKAIYYGTVINCVVLAMVLVAAIRIAEVFLPWHLWLPSGIYEPIVGFVASTGIQLGESITGLDPAMMSANNLISILLILAFTAMYSITGGLRAVVQTDVMQFSLAMVGTLLYAWFVVDAAGGLGGLTDRIVELYGVDQASKMLSFSPPANAGEALMPFLVIVGLQWFFQMNSDGTGYLAQRSMACPTDRDARIAGLVFTWLQIFLRSLFWMAIAVGLLVLYPFTPAEMAGDGFTAGREALFVQGIEDLLPPGVRGLMLVGLLAALASTVDTHLNWGASYWSNDVYGGVFAPHVLKRKAKDRELVLVARLSNVLILAIAMIIMANLGSIQTAWFISLLFGAGMGSVLVLRWLWERINLYSELTAMAVSLITAPLLLYYLGTDPEREWIRLGIMALTTTSAAILVTFITPATDDATIKRFYRRVRPFGFWRNAAMLNGVAASVSIKALGTRLFAVAVTAVSLFSLLVGVGRLMFPPPGGSTTISWVCIAIGLLLIPVWLRIAIGRDFDSDPEDEPMLDDTGVDQRNPI</sequence>
<comment type="caution">
    <text evidence="8">The sequence shown here is derived from an EMBL/GenBank/DDBJ whole genome shotgun (WGS) entry which is preliminary data.</text>
</comment>
<feature type="transmembrane region" description="Helical" evidence="7">
    <location>
        <begin position="188"/>
        <end position="207"/>
    </location>
</feature>
<dbReference type="PANTHER" id="PTHR11819">
    <property type="entry name" value="SOLUTE CARRIER FAMILY 5"/>
    <property type="match status" value="1"/>
</dbReference>
<comment type="subcellular location">
    <subcellularLocation>
        <location evidence="1">Membrane</location>
        <topology evidence="1">Multi-pass membrane protein</topology>
    </subcellularLocation>
</comment>
<dbReference type="InterPro" id="IPR001734">
    <property type="entry name" value="Na/solute_symporter"/>
</dbReference>
<dbReference type="RefSeq" id="WP_122165228.1">
    <property type="nucleotide sequence ID" value="NZ_JAMOIB010000002.1"/>
</dbReference>
<organism evidence="8 9">
    <name type="scientific">Stutzerimonas zhaodongensis</name>
    <dbReference type="NCBI Taxonomy" id="1176257"/>
    <lineage>
        <taxon>Bacteria</taxon>
        <taxon>Pseudomonadati</taxon>
        <taxon>Pseudomonadota</taxon>
        <taxon>Gammaproteobacteria</taxon>
        <taxon>Pseudomonadales</taxon>
        <taxon>Pseudomonadaceae</taxon>
        <taxon>Stutzerimonas</taxon>
    </lineage>
</organism>
<feature type="transmembrane region" description="Helical" evidence="7">
    <location>
        <begin position="123"/>
        <end position="146"/>
    </location>
</feature>
<feature type="transmembrane region" description="Helical" evidence="7">
    <location>
        <begin position="219"/>
        <end position="237"/>
    </location>
</feature>
<dbReference type="GO" id="GO:0005886">
    <property type="term" value="C:plasma membrane"/>
    <property type="evidence" value="ECO:0007669"/>
    <property type="project" value="TreeGrafter"/>
</dbReference>
<dbReference type="EMBL" id="RFFM01000002">
    <property type="protein sequence ID" value="RMH90037.1"/>
    <property type="molecule type" value="Genomic_DNA"/>
</dbReference>
<evidence type="ECO:0000313" key="8">
    <source>
        <dbReference type="EMBL" id="RMH90037.1"/>
    </source>
</evidence>
<evidence type="ECO:0000256" key="7">
    <source>
        <dbReference type="SAM" id="Phobius"/>
    </source>
</evidence>
<dbReference type="Pfam" id="PF00474">
    <property type="entry name" value="SSF"/>
    <property type="match status" value="2"/>
</dbReference>
<evidence type="ECO:0000256" key="1">
    <source>
        <dbReference type="ARBA" id="ARBA00004141"/>
    </source>
</evidence>
<keyword evidence="9" id="KW-1185">Reference proteome</keyword>
<dbReference type="PANTHER" id="PTHR11819:SF77">
    <property type="entry name" value="SODIUM_GLUCOSE COTRANSPORT PROTEIN"/>
    <property type="match status" value="1"/>
</dbReference>
<protein>
    <submittedName>
        <fullName evidence="8">Sodium transporter</fullName>
    </submittedName>
</protein>
<feature type="transmembrane region" description="Helical" evidence="7">
    <location>
        <begin position="571"/>
        <end position="592"/>
    </location>
</feature>
<dbReference type="AlphaFoldDB" id="A0A3M2HV41"/>
<dbReference type="InterPro" id="IPR038377">
    <property type="entry name" value="Na/Glc_symporter_sf"/>
</dbReference>